<accession>A0A7W8L582</accession>
<evidence type="ECO:0000313" key="1">
    <source>
        <dbReference type="EMBL" id="MBB5399386.1"/>
    </source>
</evidence>
<evidence type="ECO:0000313" key="2">
    <source>
        <dbReference type="Proteomes" id="UP000592820"/>
    </source>
</evidence>
<dbReference type="Proteomes" id="UP000592820">
    <property type="component" value="Unassembled WGS sequence"/>
</dbReference>
<sequence length="63" mass="7119">MWGRRNGCTYHVVDRRHPSSCRYLDSPVSPHTCYVEVFAAAAALFFMRPLAGGEVLNDVNDDF</sequence>
<dbReference type="EMBL" id="JACHDE010000002">
    <property type="protein sequence ID" value="MBB5399386.1"/>
    <property type="molecule type" value="Genomic_DNA"/>
</dbReference>
<organism evidence="1 2">
    <name type="scientific">Paraburkholderia youngii</name>
    <dbReference type="NCBI Taxonomy" id="2782701"/>
    <lineage>
        <taxon>Bacteria</taxon>
        <taxon>Pseudomonadati</taxon>
        <taxon>Pseudomonadota</taxon>
        <taxon>Betaproteobacteria</taxon>
        <taxon>Burkholderiales</taxon>
        <taxon>Burkholderiaceae</taxon>
        <taxon>Paraburkholderia</taxon>
    </lineage>
</organism>
<dbReference type="AlphaFoldDB" id="A0A7W8L582"/>
<name>A0A7W8L582_9BURK</name>
<gene>
    <name evidence="1" type="ORF">HDG41_001425</name>
</gene>
<comment type="caution">
    <text evidence="1">The sequence shown here is derived from an EMBL/GenBank/DDBJ whole genome shotgun (WGS) entry which is preliminary data.</text>
</comment>
<reference evidence="1 2" key="1">
    <citation type="submission" date="2020-08" db="EMBL/GenBank/DDBJ databases">
        <title>Genomic Encyclopedia of Type Strains, Phase IV (KMG-V): Genome sequencing to study the core and pangenomes of soil and plant-associated prokaryotes.</title>
        <authorList>
            <person name="Whitman W."/>
        </authorList>
    </citation>
    <scope>NUCLEOTIDE SEQUENCE [LARGE SCALE GENOMIC DNA]</scope>
    <source>
        <strain evidence="1 2">JPY162</strain>
    </source>
</reference>
<proteinExistence type="predicted"/>
<protein>
    <submittedName>
        <fullName evidence="1">Uncharacterized protein</fullName>
    </submittedName>
</protein>